<dbReference type="AlphaFoldDB" id="A0A2U3KF93"/>
<dbReference type="Proteomes" id="UP000238701">
    <property type="component" value="Unassembled WGS sequence"/>
</dbReference>
<protein>
    <submittedName>
        <fullName evidence="1">Uncharacterized protein</fullName>
    </submittedName>
</protein>
<proteinExistence type="predicted"/>
<reference evidence="2" key="1">
    <citation type="submission" date="2018-02" db="EMBL/GenBank/DDBJ databases">
        <authorList>
            <person name="Hausmann B."/>
        </authorList>
    </citation>
    <scope>NUCLEOTIDE SEQUENCE [LARGE SCALE GENOMIC DNA]</scope>
    <source>
        <strain evidence="2">Peat soil MAG SbA1</strain>
    </source>
</reference>
<accession>A0A2U3KF93</accession>
<organism evidence="1 2">
    <name type="scientific">Candidatus Sulfotelmatobacter kueseliae</name>
    <dbReference type="NCBI Taxonomy" id="2042962"/>
    <lineage>
        <taxon>Bacteria</taxon>
        <taxon>Pseudomonadati</taxon>
        <taxon>Acidobacteriota</taxon>
        <taxon>Terriglobia</taxon>
        <taxon>Terriglobales</taxon>
        <taxon>Candidatus Korobacteraceae</taxon>
        <taxon>Candidatus Sulfotelmatobacter</taxon>
    </lineage>
</organism>
<name>A0A2U3KF93_9BACT</name>
<evidence type="ECO:0000313" key="2">
    <source>
        <dbReference type="Proteomes" id="UP000238701"/>
    </source>
</evidence>
<gene>
    <name evidence="1" type="ORF">SBA1_20019</name>
</gene>
<sequence length="71" mass="7255">MMPASVARVRAECGTPGAKHSAEKLALVTSGAKALTEKKGLIAALKALRHPKPSFSALCKAPTICGLGRQG</sequence>
<evidence type="ECO:0000313" key="1">
    <source>
        <dbReference type="EMBL" id="SPF38319.1"/>
    </source>
</evidence>
<dbReference type="EMBL" id="OMOD01000111">
    <property type="protein sequence ID" value="SPF38319.1"/>
    <property type="molecule type" value="Genomic_DNA"/>
</dbReference>